<dbReference type="SUPFAM" id="SSF53335">
    <property type="entry name" value="S-adenosyl-L-methionine-dependent methyltransferases"/>
    <property type="match status" value="1"/>
</dbReference>
<keyword evidence="2" id="KW-0489">Methyltransferase</keyword>
<dbReference type="EMBL" id="JAQQWI010000015">
    <property type="protein sequence ID" value="KAK8012748.1"/>
    <property type="molecule type" value="Genomic_DNA"/>
</dbReference>
<evidence type="ECO:0000313" key="3">
    <source>
        <dbReference type="Proteomes" id="UP001396898"/>
    </source>
</evidence>
<keyword evidence="2" id="KW-0808">Transferase</keyword>
<dbReference type="InterPro" id="IPR050320">
    <property type="entry name" value="N5-glutamine_MTase"/>
</dbReference>
<dbReference type="Gene3D" id="3.40.50.150">
    <property type="entry name" value="Vaccinia Virus protein VP39"/>
    <property type="match status" value="1"/>
</dbReference>
<dbReference type="InterPro" id="IPR029063">
    <property type="entry name" value="SAM-dependent_MTases_sf"/>
</dbReference>
<accession>A0ABR1RHV5</accession>
<dbReference type="Gene3D" id="1.10.8.10">
    <property type="entry name" value="DNA helicase RuvA subunit, C-terminal domain"/>
    <property type="match status" value="1"/>
</dbReference>
<dbReference type="PANTHER" id="PTHR18895:SF74">
    <property type="entry name" value="MTRF1L RELEASE FACTOR GLUTAMINE METHYLTRANSFERASE"/>
    <property type="match status" value="1"/>
</dbReference>
<dbReference type="GO" id="GO:0032259">
    <property type="term" value="P:methylation"/>
    <property type="evidence" value="ECO:0007669"/>
    <property type="project" value="UniProtKB-KW"/>
</dbReference>
<feature type="compositionally biased region" description="Low complexity" evidence="1">
    <location>
        <begin position="46"/>
        <end position="58"/>
    </location>
</feature>
<dbReference type="PANTHER" id="PTHR18895">
    <property type="entry name" value="HEMK METHYLTRANSFERASE"/>
    <property type="match status" value="1"/>
</dbReference>
<feature type="compositionally biased region" description="Basic and acidic residues" evidence="1">
    <location>
        <begin position="64"/>
        <end position="73"/>
    </location>
</feature>
<reference evidence="2 3" key="1">
    <citation type="submission" date="2023-01" db="EMBL/GenBank/DDBJ databases">
        <title>Analysis of 21 Apiospora genomes using comparative genomics revels a genus with tremendous synthesis potential of carbohydrate active enzymes and secondary metabolites.</title>
        <authorList>
            <person name="Sorensen T."/>
        </authorList>
    </citation>
    <scope>NUCLEOTIDE SEQUENCE [LARGE SCALE GENOMIC DNA]</scope>
    <source>
        <strain evidence="2 3">CBS 20057</strain>
    </source>
</reference>
<dbReference type="GO" id="GO:0008168">
    <property type="term" value="F:methyltransferase activity"/>
    <property type="evidence" value="ECO:0007669"/>
    <property type="project" value="UniProtKB-KW"/>
</dbReference>
<protein>
    <submittedName>
        <fullName evidence="2">S-adenosyl-L-methionine-dependent methyltransferase</fullName>
    </submittedName>
</protein>
<evidence type="ECO:0000313" key="2">
    <source>
        <dbReference type="EMBL" id="KAK8012748.1"/>
    </source>
</evidence>
<sequence>MPRLPPSLIQRARSISPRLATLLPACRDLDSARNELRWIRDHVAASTSTDDSSCPPSTQAAANPERRSNHERKVASLCRRRARGEPLQYLLGSQPFGPLDIQCRRGVLIPRPETETWTYALASEVVARLAGTTSSSSSPEDAKKKEKTLRIVDFCTGTGCIPLLLYALLHRRFRNLQVWGFDVEERAVRLARENLRYNVARGLLPSPLPSPGEEPSAATARSNRAENDVRFEVADIFADDWLQLLPRQDGGTGGIDVLVSNPPYISTKGFNRDTGRSVRNHEPKLALVPYPRPNTASDLDGQGAAEGCAPEDVFYERLCEVARILKPKIMLFEVGDLDQALRVAQMAVMATGEKLQDLEIWRDCPDVEETEPTADSEQPLKETYIEGRKVLIKGSGHGRSVFVHLG</sequence>
<feature type="region of interest" description="Disordered" evidence="1">
    <location>
        <begin position="45"/>
        <end position="73"/>
    </location>
</feature>
<comment type="caution">
    <text evidence="2">The sequence shown here is derived from an EMBL/GenBank/DDBJ whole genome shotgun (WGS) entry which is preliminary data.</text>
</comment>
<dbReference type="InterPro" id="IPR002052">
    <property type="entry name" value="DNA_methylase_N6_adenine_CS"/>
</dbReference>
<feature type="region of interest" description="Disordered" evidence="1">
    <location>
        <begin position="202"/>
        <end position="224"/>
    </location>
</feature>
<dbReference type="Proteomes" id="UP001396898">
    <property type="component" value="Unassembled WGS sequence"/>
</dbReference>
<gene>
    <name evidence="2" type="ORF">PG991_010123</name>
</gene>
<organism evidence="2 3">
    <name type="scientific">Apiospora marii</name>
    <dbReference type="NCBI Taxonomy" id="335849"/>
    <lineage>
        <taxon>Eukaryota</taxon>
        <taxon>Fungi</taxon>
        <taxon>Dikarya</taxon>
        <taxon>Ascomycota</taxon>
        <taxon>Pezizomycotina</taxon>
        <taxon>Sordariomycetes</taxon>
        <taxon>Xylariomycetidae</taxon>
        <taxon>Amphisphaeriales</taxon>
        <taxon>Apiosporaceae</taxon>
        <taxon>Apiospora</taxon>
    </lineage>
</organism>
<dbReference type="PROSITE" id="PS00092">
    <property type="entry name" value="N6_MTASE"/>
    <property type="match status" value="1"/>
</dbReference>
<evidence type="ECO:0000256" key="1">
    <source>
        <dbReference type="SAM" id="MobiDB-lite"/>
    </source>
</evidence>
<proteinExistence type="predicted"/>
<keyword evidence="3" id="KW-1185">Reference proteome</keyword>
<name>A0ABR1RHV5_9PEZI</name>